<keyword evidence="2" id="KW-1185">Reference proteome</keyword>
<organism evidence="1 2">
    <name type="scientific">Scortum barcoo</name>
    <name type="common">barcoo grunter</name>
    <dbReference type="NCBI Taxonomy" id="214431"/>
    <lineage>
        <taxon>Eukaryota</taxon>
        <taxon>Metazoa</taxon>
        <taxon>Chordata</taxon>
        <taxon>Craniata</taxon>
        <taxon>Vertebrata</taxon>
        <taxon>Euteleostomi</taxon>
        <taxon>Actinopterygii</taxon>
        <taxon>Neopterygii</taxon>
        <taxon>Teleostei</taxon>
        <taxon>Neoteleostei</taxon>
        <taxon>Acanthomorphata</taxon>
        <taxon>Eupercaria</taxon>
        <taxon>Centrarchiformes</taxon>
        <taxon>Terapontoidei</taxon>
        <taxon>Terapontidae</taxon>
        <taxon>Scortum</taxon>
    </lineage>
</organism>
<reference evidence="1" key="1">
    <citation type="submission" date="2022-04" db="EMBL/GenBank/DDBJ databases">
        <title>Jade perch genome.</title>
        <authorList>
            <person name="Chao B."/>
        </authorList>
    </citation>
    <scope>NUCLEOTIDE SEQUENCE</scope>
    <source>
        <strain evidence="1">CB-2022</strain>
    </source>
</reference>
<comment type="caution">
    <text evidence="1">The sequence shown here is derived from an EMBL/GenBank/DDBJ whole genome shotgun (WGS) entry which is preliminary data.</text>
</comment>
<protein>
    <submittedName>
        <fullName evidence="1">Uncharacterized protein</fullName>
    </submittedName>
</protein>
<feature type="non-terminal residue" evidence="1">
    <location>
        <position position="1645"/>
    </location>
</feature>
<sequence>CLEKSPDPAGLDTMRAGVDRYVPWTTSEVQNFISAQINSSLQREVQRERGEEEEDRRKNDSGPAVTFVAWWQSRGGGNGHWIHQSDFDLPPPVVSSYWQTSGQDRSEAALIRRFKGDGVRYKAKLIGLDEVTAARGDKLCQDSMMKLKGIAAAARSKGEHKQKVFLTISFGGIKIFDEKSGVLQHHHAVHEISYIAKDITDHRAFGYVCGKEEGTTALWQSRPHSRCVHRCAEPVILDLRDLFQLIYDIKQREEMEKKAQKDKQCEQAVYQTILEEDLEDPVYQYIVFEAGHEPIRDQSEESIYQVPTSQQKEGVYDVPKRHPNINQLEIFGDMSTPPDITSPSTPASPANTLDPSQGLQPPTELFAPFNPASVPSGYVTMGAVPPGHWSQQAFAAQTPLAFGVQSPLGPVAQVLPGGQPLIWGQANIFPATQQQWAAMAAGAFPPTAYLPAQPVGTLPAAMFQTLTPVTTVTPAGESHSGAGASASAPSPSASSSPQHGERARKMGKEMFKDFQLAKPPAMPTKKGEQPSLAGTSEAFSTYFSRVGTAQDTDDCDDFDISQMNLTPVTSTTPSTNSPPTPAPRQSSPSKSSASHVSDPPTDNTDPPTDDSFGEAEGSPSRSGEEDAGCWQLFSADCLALAGPPVTALRGRTLSTPRSTKGRNKETHRKTDLTSTERTGGDPSPCEDTMDFKALRAKFQDEAEELLKQPRIKPALPEKPKVVPPPQSPTHYLPAGARPSLLTSINQTLEGKSVAPKVVFKDEKKESKKPRIQTNSKGKNKSDGKLKKGKVDKSTKGSKEKLNDDSLEQKKEISKDKKLPLVLPVASKESTAELVPATPPPKAITPKKKGFLPFKKSSKRDAAELMADPILDTPSSDVLGPAPLIPVPSDIGDSPPEPETSAPKALLPNLSAAEEIIPPPLIPDSPDFSPPPAFIPDIPAPEVPTPESKTPLQIETPALPISRPASQNEIIASPPSAVPTPPPSRAVSAPPPVVSTPSPSPPEPEIAAEPDIEAVIMAAVEKPPAPVIDPPPAAPSPKAERSISALSALERAEDMAPAKKTHPCDQRIFNALEKARRKTASPPTNSTTSYSITPPPEELPHPPSPTCSLPELPPIDYEDRAGNALPPKPAQVNGFDHRQVSPVLEGVTEEGSDPVPELLVVPPPPPKKVLPAPKSLGPAPEKPDRPSSVNLNDFIPPPPVEDNEIPAPLEFSETDTTDVPEFDDVSSDAYSPGLPASEWDNTGPDTPAAQNLPEFYSNGITTPRVHAAQVFGDQHNPLPESSFPVFQESSPPAAPQTQIDSSIYESTENVYEDVNTSATKKKGKTDGGKKRKGPPKSKESFLMKRKARRAGLATRSPSQTRRYHSLCLSLLCRNDKKAAAEGPDEKELKKKEKQRLEKERKELKEKQEREKREQKEREKKENEMKKKFKITGQEDAMYQAKVTVTTKGRKNDLPVKSGDNISVIRTTNCPKGKWLAKDSSNNCSLIVDRTTDSEYVPDGYVAVDHVELDIKEMLELGKKAAINRNSVNNVTEPEVTSAGSRFTDDSEEWTGDDEPQSPALDTADPLAPAVHTRTLSMPDMGNKDLSINHQHSHSDISAEGPHVQARHEALQKLATFFHSPKPVEPAASSTEPETSPVPVKKEAATP</sequence>
<dbReference type="EMBL" id="CM041538">
    <property type="protein sequence ID" value="KAI3368960.1"/>
    <property type="molecule type" value="Genomic_DNA"/>
</dbReference>
<feature type="non-terminal residue" evidence="1">
    <location>
        <position position="1"/>
    </location>
</feature>
<evidence type="ECO:0000313" key="2">
    <source>
        <dbReference type="Proteomes" id="UP000831701"/>
    </source>
</evidence>
<name>A0ACB8WLL1_9TELE</name>
<gene>
    <name evidence="1" type="ORF">L3Q82_025934</name>
</gene>
<accession>A0ACB8WLL1</accession>
<evidence type="ECO:0000313" key="1">
    <source>
        <dbReference type="EMBL" id="KAI3368960.1"/>
    </source>
</evidence>
<dbReference type="Proteomes" id="UP000831701">
    <property type="component" value="Chromosome 8"/>
</dbReference>
<proteinExistence type="predicted"/>